<dbReference type="Gene3D" id="2.60.120.10">
    <property type="entry name" value="Jelly Rolls"/>
    <property type="match status" value="1"/>
</dbReference>
<keyword evidence="1 2" id="KW-0129">CBS domain</keyword>
<dbReference type="KEGG" id="fki:FK004_14595"/>
<dbReference type="Pfam" id="PF00571">
    <property type="entry name" value="CBS"/>
    <property type="match status" value="2"/>
</dbReference>
<dbReference type="InterPro" id="IPR043519">
    <property type="entry name" value="NT_sf"/>
</dbReference>
<feature type="domain" description="Cyclic nucleotide-binding" evidence="3">
    <location>
        <begin position="18"/>
        <end position="138"/>
    </location>
</feature>
<dbReference type="GO" id="GO:0008773">
    <property type="term" value="F:[protein-PII] uridylyltransferase activity"/>
    <property type="evidence" value="ECO:0007669"/>
    <property type="project" value="InterPro"/>
</dbReference>
<evidence type="ECO:0000259" key="4">
    <source>
        <dbReference type="PROSITE" id="PS51371"/>
    </source>
</evidence>
<feature type="domain" description="CBS" evidence="4">
    <location>
        <begin position="237"/>
        <end position="296"/>
    </location>
</feature>
<sequence>MKNTIAERIADFLKRYPPFLSLSYAELLEIASEVRILSLEKNKTLFQIGDPCHTDFYVIKDGAVGLSITSDAEETLIDRCAEGDILGLRPFFAKNNYLLTAKAREETIIFAIPILIFQKILLRNEEVLSFLLESFASNTRNPYDKEHKGKLISENVIYSDQQSEIQYFQSIDYSEKPLLATADAIAKDIAQMMTDNNIGSVIIQNNNLPIGIVTDKDLRTKIATGRFPITVEVGKIMVSPVITVPEDLSLAEAQLYMLKYDVDYLCVTLDGTAKSEIKGIISENDLVEAQANNLGVLIKEIKRGHSSKDLKRSREKLSELIESSLANDIPLPQITNIAGEVNMALIKRAIDIAILEMGSPPVRFAWLAIGSQGRKEQLLLTDQDSFLVFEDVANDKYRDVKDYFLKLARRVTTTLNRVGYQSSPEGNIASNILWCNSLSVWISQYGKWINTPGENSDAISRTFFDYEFAYGDIAIEEAITTVIFKDIREKKKFFGYLGNDALKKPPALGFFKQFNVEEDGENKDLFDIKNRALAPLIDAARLLILSQNIKGVNNTYYRFRQLAVSEPKYAELYLECADAFITLSQFRTESGIKNDNNGQYINLEELSKTDKAKLKHTFTVIKEVQDLIKNRFALTYFS</sequence>
<dbReference type="InterPro" id="IPR018821">
    <property type="entry name" value="DUF294_put_nucleoTrafse_sb-bd"/>
</dbReference>
<proteinExistence type="predicted"/>
<dbReference type="Gene3D" id="3.10.580.10">
    <property type="entry name" value="CBS-domain"/>
    <property type="match status" value="1"/>
</dbReference>
<dbReference type="CDD" id="cd05401">
    <property type="entry name" value="NT_GlnE_GlnD_like"/>
    <property type="match status" value="1"/>
</dbReference>
<dbReference type="PANTHER" id="PTHR43080">
    <property type="entry name" value="CBS DOMAIN-CONTAINING PROTEIN CBSX3, MITOCHONDRIAL"/>
    <property type="match status" value="1"/>
</dbReference>
<dbReference type="InterPro" id="IPR005105">
    <property type="entry name" value="GlnD_Uridyltrans_N"/>
</dbReference>
<dbReference type="InterPro" id="IPR046342">
    <property type="entry name" value="CBS_dom_sf"/>
</dbReference>
<evidence type="ECO:0000313" key="5">
    <source>
        <dbReference type="EMBL" id="AWG26368.1"/>
    </source>
</evidence>
<accession>A0A2S1LRP8</accession>
<dbReference type="SMART" id="SM00100">
    <property type="entry name" value="cNMP"/>
    <property type="match status" value="1"/>
</dbReference>
<dbReference type="RefSeq" id="WP_108737893.1">
    <property type="nucleotide sequence ID" value="NZ_CP020919.1"/>
</dbReference>
<dbReference type="EMBL" id="CP020919">
    <property type="protein sequence ID" value="AWG26368.1"/>
    <property type="molecule type" value="Genomic_DNA"/>
</dbReference>
<dbReference type="Proteomes" id="UP000244677">
    <property type="component" value="Chromosome"/>
</dbReference>
<name>A0A2S1LRP8_9FLAO</name>
<dbReference type="InterPro" id="IPR018490">
    <property type="entry name" value="cNMP-bd_dom_sf"/>
</dbReference>
<protein>
    <submittedName>
        <fullName evidence="5">Nucleotidyltransferase</fullName>
    </submittedName>
</protein>
<dbReference type="SUPFAM" id="SSF54631">
    <property type="entry name" value="CBS-domain pair"/>
    <property type="match status" value="1"/>
</dbReference>
<organism evidence="5 6">
    <name type="scientific">Flavobacterium kingsejongi</name>
    <dbReference type="NCBI Taxonomy" id="1678728"/>
    <lineage>
        <taxon>Bacteria</taxon>
        <taxon>Pseudomonadati</taxon>
        <taxon>Bacteroidota</taxon>
        <taxon>Flavobacteriia</taxon>
        <taxon>Flavobacteriales</taxon>
        <taxon>Flavobacteriaceae</taxon>
        <taxon>Flavobacterium</taxon>
    </lineage>
</organism>
<dbReference type="SMART" id="SM00116">
    <property type="entry name" value="CBS"/>
    <property type="match status" value="2"/>
</dbReference>
<dbReference type="Pfam" id="PF10335">
    <property type="entry name" value="DUF294_C"/>
    <property type="match status" value="1"/>
</dbReference>
<dbReference type="PANTHER" id="PTHR43080:SF2">
    <property type="entry name" value="CBS DOMAIN-CONTAINING PROTEIN"/>
    <property type="match status" value="1"/>
</dbReference>
<dbReference type="CDD" id="cd00038">
    <property type="entry name" value="CAP_ED"/>
    <property type="match status" value="1"/>
</dbReference>
<feature type="domain" description="CBS" evidence="4">
    <location>
        <begin position="173"/>
        <end position="229"/>
    </location>
</feature>
<dbReference type="AlphaFoldDB" id="A0A2S1LRP8"/>
<keyword evidence="5" id="KW-0808">Transferase</keyword>
<dbReference type="OrthoDB" id="9810963at2"/>
<evidence type="ECO:0000256" key="1">
    <source>
        <dbReference type="ARBA" id="ARBA00023122"/>
    </source>
</evidence>
<dbReference type="PROSITE" id="PS51371">
    <property type="entry name" value="CBS"/>
    <property type="match status" value="2"/>
</dbReference>
<evidence type="ECO:0000259" key="3">
    <source>
        <dbReference type="PROSITE" id="PS50042"/>
    </source>
</evidence>
<dbReference type="SUPFAM" id="SSF51206">
    <property type="entry name" value="cAMP-binding domain-like"/>
    <property type="match status" value="1"/>
</dbReference>
<evidence type="ECO:0000256" key="2">
    <source>
        <dbReference type="PROSITE-ProRule" id="PRU00703"/>
    </source>
</evidence>
<dbReference type="InterPro" id="IPR014710">
    <property type="entry name" value="RmlC-like_jellyroll"/>
</dbReference>
<dbReference type="InterPro" id="IPR051257">
    <property type="entry name" value="Diverse_CBS-Domain"/>
</dbReference>
<reference evidence="5 6" key="1">
    <citation type="submission" date="2017-04" db="EMBL/GenBank/DDBJ databases">
        <title>Complete genome sequence of Flavobacterium kingsejong AJ004.</title>
        <authorList>
            <person name="Lee P.C."/>
        </authorList>
    </citation>
    <scope>NUCLEOTIDE SEQUENCE [LARGE SCALE GENOMIC DNA]</scope>
    <source>
        <strain evidence="5 6">AJ004</strain>
    </source>
</reference>
<dbReference type="SUPFAM" id="SSF81301">
    <property type="entry name" value="Nucleotidyltransferase"/>
    <property type="match status" value="1"/>
</dbReference>
<dbReference type="Pfam" id="PF03445">
    <property type="entry name" value="DUF294"/>
    <property type="match status" value="1"/>
</dbReference>
<dbReference type="InterPro" id="IPR000595">
    <property type="entry name" value="cNMP-bd_dom"/>
</dbReference>
<dbReference type="PROSITE" id="PS50042">
    <property type="entry name" value="CNMP_BINDING_3"/>
    <property type="match status" value="1"/>
</dbReference>
<dbReference type="Pfam" id="PF00027">
    <property type="entry name" value="cNMP_binding"/>
    <property type="match status" value="1"/>
</dbReference>
<evidence type="ECO:0000313" key="6">
    <source>
        <dbReference type="Proteomes" id="UP000244677"/>
    </source>
</evidence>
<keyword evidence="6" id="KW-1185">Reference proteome</keyword>
<gene>
    <name evidence="5" type="ORF">FK004_14595</name>
</gene>
<dbReference type="InterPro" id="IPR000644">
    <property type="entry name" value="CBS_dom"/>
</dbReference>